<gene>
    <name evidence="1" type="ORF">DD666_21740</name>
</gene>
<dbReference type="AlphaFoldDB" id="A0A356LMC9"/>
<proteinExistence type="predicted"/>
<protein>
    <submittedName>
        <fullName evidence="1">Uncharacterized protein</fullName>
    </submittedName>
</protein>
<organism evidence="1 2">
    <name type="scientific">Advenella kashmirensis</name>
    <dbReference type="NCBI Taxonomy" id="310575"/>
    <lineage>
        <taxon>Bacteria</taxon>
        <taxon>Pseudomonadati</taxon>
        <taxon>Pseudomonadota</taxon>
        <taxon>Betaproteobacteria</taxon>
        <taxon>Burkholderiales</taxon>
        <taxon>Alcaligenaceae</taxon>
    </lineage>
</organism>
<comment type="caution">
    <text evidence="1">The sequence shown here is derived from an EMBL/GenBank/DDBJ whole genome shotgun (WGS) entry which is preliminary data.</text>
</comment>
<accession>A0A356LMC9</accession>
<dbReference type="EMBL" id="DOEK01000047">
    <property type="protein sequence ID" value="HBP32019.1"/>
    <property type="molecule type" value="Genomic_DNA"/>
</dbReference>
<dbReference type="Proteomes" id="UP000264036">
    <property type="component" value="Unassembled WGS sequence"/>
</dbReference>
<reference evidence="1 2" key="1">
    <citation type="journal article" date="2018" name="Nat. Biotechnol.">
        <title>A standardized bacterial taxonomy based on genome phylogeny substantially revises the tree of life.</title>
        <authorList>
            <person name="Parks D.H."/>
            <person name="Chuvochina M."/>
            <person name="Waite D.W."/>
            <person name="Rinke C."/>
            <person name="Skarshewski A."/>
            <person name="Chaumeil P.A."/>
            <person name="Hugenholtz P."/>
        </authorList>
    </citation>
    <scope>NUCLEOTIDE SEQUENCE [LARGE SCALE GENOMIC DNA]</scope>
    <source>
        <strain evidence="1">UBA10707</strain>
    </source>
</reference>
<evidence type="ECO:0000313" key="1">
    <source>
        <dbReference type="EMBL" id="HBP32019.1"/>
    </source>
</evidence>
<name>A0A356LMC9_9BURK</name>
<evidence type="ECO:0000313" key="2">
    <source>
        <dbReference type="Proteomes" id="UP000264036"/>
    </source>
</evidence>
<sequence length="68" mass="7567">MDAKGLSHKIVQKIPDLSQRNDHLVDLYGALPVSHTFEVVPGLGHEGPRILRSPAGLRWIFDVRKGAR</sequence>